<dbReference type="InterPro" id="IPR007395">
    <property type="entry name" value="Zn_peptidase_2"/>
</dbReference>
<dbReference type="Proteomes" id="UP000319342">
    <property type="component" value="Chromosome"/>
</dbReference>
<dbReference type="AlphaFoldDB" id="A0A518CXC7"/>
<dbReference type="RefSeq" id="WP_145184352.1">
    <property type="nucleotide sequence ID" value="NZ_CP036290.1"/>
</dbReference>
<dbReference type="OrthoDB" id="9784298at2"/>
<feature type="transmembrane region" description="Helical" evidence="1">
    <location>
        <begin position="211"/>
        <end position="233"/>
    </location>
</feature>
<sequence>MFFGLDPVWILITLGGLGLGLLAQGRVKSAFHRYSQVGVRSQMTGAQAARAVCRAAGVEGVTIEEHQGFLSDHYDPRHKALRLSPEVYNGRSVSSIAVAAHEAGHAIQHARAYRWLGFRSAMVPMVQIGSQIWVLPFIIGALLGGAASAGIGGPLMMVGVALFALTVLFQLVTLPVEFDASNRAKAVLAHTGIVSTAEEAQGVSKVLGAAALTYVAAAVTGVVQLIYLLSIVMGNRD</sequence>
<feature type="transmembrane region" description="Helical" evidence="1">
    <location>
        <begin position="132"/>
        <end position="151"/>
    </location>
</feature>
<keyword evidence="1" id="KW-0472">Membrane</keyword>
<reference evidence="2 3" key="1">
    <citation type="submission" date="2019-02" db="EMBL/GenBank/DDBJ databases">
        <title>Deep-cultivation of Planctomycetes and their phenomic and genomic characterization uncovers novel biology.</title>
        <authorList>
            <person name="Wiegand S."/>
            <person name="Jogler M."/>
            <person name="Boedeker C."/>
            <person name="Pinto D."/>
            <person name="Vollmers J."/>
            <person name="Rivas-Marin E."/>
            <person name="Kohn T."/>
            <person name="Peeters S.H."/>
            <person name="Heuer A."/>
            <person name="Rast P."/>
            <person name="Oberbeckmann S."/>
            <person name="Bunk B."/>
            <person name="Jeske O."/>
            <person name="Meyerdierks A."/>
            <person name="Storesund J.E."/>
            <person name="Kallscheuer N."/>
            <person name="Luecker S."/>
            <person name="Lage O.M."/>
            <person name="Pohl T."/>
            <person name="Merkel B.J."/>
            <person name="Hornburger P."/>
            <person name="Mueller R.-W."/>
            <person name="Bruemmer F."/>
            <person name="Labrenz M."/>
            <person name="Spormann A.M."/>
            <person name="Op den Camp H."/>
            <person name="Overmann J."/>
            <person name="Amann R."/>
            <person name="Jetten M.S.M."/>
            <person name="Mascher T."/>
            <person name="Medema M.H."/>
            <person name="Devos D.P."/>
            <person name="Kaster A.-K."/>
            <person name="Ovreas L."/>
            <person name="Rohde M."/>
            <person name="Galperin M.Y."/>
            <person name="Jogler C."/>
        </authorList>
    </citation>
    <scope>NUCLEOTIDE SEQUENCE [LARGE SCALE GENOMIC DNA]</scope>
    <source>
        <strain evidence="2 3">Pla163</strain>
    </source>
</reference>
<dbReference type="PANTHER" id="PTHR36434">
    <property type="entry name" value="MEMBRANE PROTEASE YUGP-RELATED"/>
    <property type="match status" value="1"/>
</dbReference>
<name>A0A518CXC7_9BACT</name>
<keyword evidence="3" id="KW-1185">Reference proteome</keyword>
<dbReference type="PANTHER" id="PTHR36434:SF1">
    <property type="entry name" value="MEMBRANE PROTEASE YUGP-RELATED"/>
    <property type="match status" value="1"/>
</dbReference>
<keyword evidence="1" id="KW-1133">Transmembrane helix</keyword>
<accession>A0A518CXC7</accession>
<proteinExistence type="predicted"/>
<feature type="transmembrane region" description="Helical" evidence="1">
    <location>
        <begin position="157"/>
        <end position="176"/>
    </location>
</feature>
<dbReference type="Pfam" id="PF04298">
    <property type="entry name" value="Zn_peptidase_2"/>
    <property type="match status" value="1"/>
</dbReference>
<feature type="transmembrane region" description="Helical" evidence="1">
    <location>
        <begin position="6"/>
        <end position="23"/>
    </location>
</feature>
<keyword evidence="1" id="KW-0812">Transmembrane</keyword>
<organism evidence="2 3">
    <name type="scientific">Rohdeia mirabilis</name>
    <dbReference type="NCBI Taxonomy" id="2528008"/>
    <lineage>
        <taxon>Bacteria</taxon>
        <taxon>Pseudomonadati</taxon>
        <taxon>Planctomycetota</taxon>
        <taxon>Planctomycetia</taxon>
        <taxon>Planctomycetia incertae sedis</taxon>
        <taxon>Rohdeia</taxon>
    </lineage>
</organism>
<evidence type="ECO:0000313" key="3">
    <source>
        <dbReference type="Proteomes" id="UP000319342"/>
    </source>
</evidence>
<gene>
    <name evidence="2" type="ORF">Pla163_09690</name>
</gene>
<evidence type="ECO:0000313" key="2">
    <source>
        <dbReference type="EMBL" id="QDU83868.1"/>
    </source>
</evidence>
<dbReference type="EMBL" id="CP036290">
    <property type="protein sequence ID" value="QDU83868.1"/>
    <property type="molecule type" value="Genomic_DNA"/>
</dbReference>
<evidence type="ECO:0000256" key="1">
    <source>
        <dbReference type="SAM" id="Phobius"/>
    </source>
</evidence>
<protein>
    <submittedName>
        <fullName evidence="2">Neutral zinc metallopeptidase</fullName>
    </submittedName>
</protein>